<dbReference type="EMBL" id="JACHHZ010000002">
    <property type="protein sequence ID" value="MBB6092876.1"/>
    <property type="molecule type" value="Genomic_DNA"/>
</dbReference>
<keyword evidence="5" id="KW-1185">Reference proteome</keyword>
<sequence>MNTAFGSFIAGTVALVCLSACAGVSDLTKQQVARSETAVKQAETSIGKSEAGAIELQQAKDNYAQAQKALEAKNETTAQRYANQAELNAQLAVAKAQNASARKAADELLASIQTLRQETDRAGTTPR</sequence>
<dbReference type="Gene3D" id="1.20.1270.390">
    <property type="match status" value="1"/>
</dbReference>
<evidence type="ECO:0000256" key="1">
    <source>
        <dbReference type="SAM" id="Coils"/>
    </source>
</evidence>
<feature type="signal peptide" evidence="2">
    <location>
        <begin position="1"/>
        <end position="22"/>
    </location>
</feature>
<comment type="caution">
    <text evidence="4">The sequence shown here is derived from an EMBL/GenBank/DDBJ whole genome shotgun (WGS) entry which is preliminary data.</text>
</comment>
<feature type="coiled-coil region" evidence="1">
    <location>
        <begin position="53"/>
        <end position="118"/>
    </location>
</feature>
<name>A0A841HJ99_9GAMM</name>
<dbReference type="InterPro" id="IPR025511">
    <property type="entry name" value="DUF4398"/>
</dbReference>
<keyword evidence="1" id="KW-0175">Coiled coil</keyword>
<evidence type="ECO:0000313" key="5">
    <source>
        <dbReference type="Proteomes" id="UP000588068"/>
    </source>
</evidence>
<keyword evidence="2" id="KW-0732">Signal</keyword>
<protein>
    <submittedName>
        <fullName evidence="4">Chromosome segregation ATPase</fullName>
    </submittedName>
</protein>
<feature type="domain" description="DUF4398" evidence="3">
    <location>
        <begin position="31"/>
        <end position="108"/>
    </location>
</feature>
<evidence type="ECO:0000259" key="3">
    <source>
        <dbReference type="Pfam" id="PF14346"/>
    </source>
</evidence>
<dbReference type="AlphaFoldDB" id="A0A841HJ99"/>
<organism evidence="4 5">
    <name type="scientific">Povalibacter uvarum</name>
    <dbReference type="NCBI Taxonomy" id="732238"/>
    <lineage>
        <taxon>Bacteria</taxon>
        <taxon>Pseudomonadati</taxon>
        <taxon>Pseudomonadota</taxon>
        <taxon>Gammaproteobacteria</taxon>
        <taxon>Steroidobacterales</taxon>
        <taxon>Steroidobacteraceae</taxon>
        <taxon>Povalibacter</taxon>
    </lineage>
</organism>
<dbReference type="RefSeq" id="WP_184330722.1">
    <property type="nucleotide sequence ID" value="NZ_JACHHZ010000002.1"/>
</dbReference>
<evidence type="ECO:0000256" key="2">
    <source>
        <dbReference type="SAM" id="SignalP"/>
    </source>
</evidence>
<accession>A0A841HJ99</accession>
<dbReference type="Proteomes" id="UP000588068">
    <property type="component" value="Unassembled WGS sequence"/>
</dbReference>
<reference evidence="4 5" key="1">
    <citation type="submission" date="2020-08" db="EMBL/GenBank/DDBJ databases">
        <title>Genomic Encyclopedia of Type Strains, Phase IV (KMG-IV): sequencing the most valuable type-strain genomes for metagenomic binning, comparative biology and taxonomic classification.</title>
        <authorList>
            <person name="Goeker M."/>
        </authorList>
    </citation>
    <scope>NUCLEOTIDE SEQUENCE [LARGE SCALE GENOMIC DNA]</scope>
    <source>
        <strain evidence="4 5">DSM 26723</strain>
    </source>
</reference>
<proteinExistence type="predicted"/>
<evidence type="ECO:0000313" key="4">
    <source>
        <dbReference type="EMBL" id="MBB6092876.1"/>
    </source>
</evidence>
<feature type="chain" id="PRO_5032998929" evidence="2">
    <location>
        <begin position="23"/>
        <end position="127"/>
    </location>
</feature>
<dbReference type="Pfam" id="PF14346">
    <property type="entry name" value="DUF4398"/>
    <property type="match status" value="1"/>
</dbReference>
<gene>
    <name evidence="4" type="ORF">HNQ60_001754</name>
</gene>